<dbReference type="Pfam" id="PF13320">
    <property type="entry name" value="GH123_cat"/>
    <property type="match status" value="1"/>
</dbReference>
<dbReference type="Proteomes" id="UP001519887">
    <property type="component" value="Unassembled WGS sequence"/>
</dbReference>
<evidence type="ECO:0000313" key="2">
    <source>
        <dbReference type="EMBL" id="MBW7460442.1"/>
    </source>
</evidence>
<accession>A0ABS7CHN7</accession>
<evidence type="ECO:0000259" key="1">
    <source>
        <dbReference type="Pfam" id="PF13320"/>
    </source>
</evidence>
<organism evidence="2 3">
    <name type="scientific">Paenibacillus sepulcri</name>
    <dbReference type="NCBI Taxonomy" id="359917"/>
    <lineage>
        <taxon>Bacteria</taxon>
        <taxon>Bacillati</taxon>
        <taxon>Bacillota</taxon>
        <taxon>Bacilli</taxon>
        <taxon>Bacillales</taxon>
        <taxon>Paenibacillaceae</taxon>
        <taxon>Paenibacillus</taxon>
    </lineage>
</organism>
<proteinExistence type="predicted"/>
<evidence type="ECO:0000313" key="3">
    <source>
        <dbReference type="Proteomes" id="UP001519887"/>
    </source>
</evidence>
<dbReference type="EMBL" id="JAHZIK010002231">
    <property type="protein sequence ID" value="MBW7460442.1"/>
    <property type="molecule type" value="Genomic_DNA"/>
</dbReference>
<comment type="caution">
    <text evidence="2">The sequence shown here is derived from an EMBL/GenBank/DDBJ whole genome shotgun (WGS) entry which is preliminary data.</text>
</comment>
<sequence>EVFSEEHWRLIERYVHNAAAHGVNMLLTPLFTPPLDTAIGGERPTVQLIGVEQTAGHEYVFDFTLLKRWIDMCHKQGIQHFEFSHLFTQWGAKHAPKIVASVQGEEKRIFGWETEAGGEAYTRFLDQFLPRLVQFIRGQGLEKNSYFHVSDEPNADHLEAYRLASGILKKHLAEFAFIEALSDYAFYDHGLVPVPIPSNDHIAPFLENNVKPLWTYYCCGQHQEVSNRFFSMPSARNRVLGLQLYKFGIQGFLHWGYNFWYSRHSVRAIDPFRVTDAEYAFPSGDAFAVYPGAEGPIDSIRWEVFYEAL</sequence>
<feature type="non-terminal residue" evidence="2">
    <location>
        <position position="309"/>
    </location>
</feature>
<protein>
    <submittedName>
        <fullName evidence="2">DUF4091 domain-containing protein</fullName>
    </submittedName>
</protein>
<gene>
    <name evidence="2" type="ORF">K0U00_40905</name>
</gene>
<reference evidence="2 3" key="1">
    <citation type="submission" date="2021-07" db="EMBL/GenBank/DDBJ databases">
        <title>Paenibacillus radiodurans sp. nov., isolated from the southeastern edge of Tengger Desert.</title>
        <authorList>
            <person name="Zhang G."/>
        </authorList>
    </citation>
    <scope>NUCLEOTIDE SEQUENCE [LARGE SCALE GENOMIC DNA]</scope>
    <source>
        <strain evidence="2 3">CCM 7311</strain>
    </source>
</reference>
<keyword evidence="3" id="KW-1185">Reference proteome</keyword>
<feature type="non-terminal residue" evidence="2">
    <location>
        <position position="1"/>
    </location>
</feature>
<feature type="domain" description="Glycoside hydrolase 123 catalytic" evidence="1">
    <location>
        <begin position="1"/>
        <end position="308"/>
    </location>
</feature>
<dbReference type="InterPro" id="IPR025150">
    <property type="entry name" value="GH123_cat"/>
</dbReference>
<name>A0ABS7CHN7_9BACL</name>